<sequence>MKKYQVFYNIFSPSGQQYAEEYLEIYALTPEHVRQEMEKEFRRRLGNLYQWEIVVQQAEDEQLVLF</sequence>
<dbReference type="EMBL" id="AHFB01000190">
    <property type="protein sequence ID" value="EOO23551.1"/>
    <property type="molecule type" value="Genomic_DNA"/>
</dbReference>
<comment type="caution">
    <text evidence="1">The sequence shown here is derived from an EMBL/GenBank/DDBJ whole genome shotgun (WGS) entry which is preliminary data.</text>
</comment>
<accession>A0A9W5PJA3</accession>
<dbReference type="Proteomes" id="UP000014018">
    <property type="component" value="Unassembled WGS sequence"/>
</dbReference>
<protein>
    <submittedName>
        <fullName evidence="1">Uncharacterized protein</fullName>
    </submittedName>
</protein>
<evidence type="ECO:0000313" key="1">
    <source>
        <dbReference type="EMBL" id="EOO23551.1"/>
    </source>
</evidence>
<gene>
    <name evidence="1" type="ORF">IIU_06957</name>
</gene>
<dbReference type="RefSeq" id="WP_016110634.1">
    <property type="nucleotide sequence ID" value="NZ_KB976179.1"/>
</dbReference>
<reference evidence="1 2" key="1">
    <citation type="submission" date="2012-12" db="EMBL/GenBank/DDBJ databases">
        <title>The Genome Sequence of Bacillus cereus VD133.</title>
        <authorList>
            <consortium name="The Broad Institute Genome Sequencing Platform"/>
            <consortium name="The Broad Institute Genome Sequencing Center for Infectious Disease"/>
            <person name="Feldgarden M."/>
            <person name="Van der Auwera G.A."/>
            <person name="Mahillon J."/>
            <person name="Duprez V."/>
            <person name="Timmery S."/>
            <person name="Mattelet C."/>
            <person name="Dierick K."/>
            <person name="Sun M."/>
            <person name="Yu Z."/>
            <person name="Zhu L."/>
            <person name="Hu X."/>
            <person name="Shank E.B."/>
            <person name="Swiecicka I."/>
            <person name="Hansen B.M."/>
            <person name="Andrup L."/>
            <person name="Walker B."/>
            <person name="Young S.K."/>
            <person name="Zeng Q."/>
            <person name="Gargeya S."/>
            <person name="Fitzgerald M."/>
            <person name="Haas B."/>
            <person name="Abouelleil A."/>
            <person name="Alvarado L."/>
            <person name="Arachchi H.M."/>
            <person name="Berlin A.M."/>
            <person name="Chapman S.B."/>
            <person name="Dewar J."/>
            <person name="Goldberg J."/>
            <person name="Griggs A."/>
            <person name="Gujja S."/>
            <person name="Hansen M."/>
            <person name="Howarth C."/>
            <person name="Imamovic A."/>
            <person name="Larimer J."/>
            <person name="McCowan C."/>
            <person name="Murphy C."/>
            <person name="Neiman D."/>
            <person name="Pearson M."/>
            <person name="Priest M."/>
            <person name="Roberts A."/>
            <person name="Saif S."/>
            <person name="Shea T."/>
            <person name="Sisk P."/>
            <person name="Sykes S."/>
            <person name="Wortman J."/>
            <person name="Nusbaum C."/>
            <person name="Birren B."/>
        </authorList>
    </citation>
    <scope>NUCLEOTIDE SEQUENCE [LARGE SCALE GENOMIC DNA]</scope>
    <source>
        <strain evidence="1 2">VD133</strain>
    </source>
</reference>
<name>A0A9W5PJA3_BACCE</name>
<dbReference type="AlphaFoldDB" id="A0A9W5PJA3"/>
<evidence type="ECO:0000313" key="2">
    <source>
        <dbReference type="Proteomes" id="UP000014018"/>
    </source>
</evidence>
<organism evidence="1 2">
    <name type="scientific">Bacillus cereus VD133</name>
    <dbReference type="NCBI Taxonomy" id="1053233"/>
    <lineage>
        <taxon>Bacteria</taxon>
        <taxon>Bacillati</taxon>
        <taxon>Bacillota</taxon>
        <taxon>Bacilli</taxon>
        <taxon>Bacillales</taxon>
        <taxon>Bacillaceae</taxon>
        <taxon>Bacillus</taxon>
        <taxon>Bacillus cereus group</taxon>
    </lineage>
</organism>
<proteinExistence type="predicted"/>